<dbReference type="AlphaFoldDB" id="A0AAE0L1R3"/>
<proteinExistence type="predicted"/>
<name>A0AAE0L1R3_9CHLO</name>
<feature type="region of interest" description="Disordered" evidence="1">
    <location>
        <begin position="40"/>
        <end position="100"/>
    </location>
</feature>
<evidence type="ECO:0000313" key="2">
    <source>
        <dbReference type="EMBL" id="KAK3268520.1"/>
    </source>
</evidence>
<gene>
    <name evidence="2" type="ORF">CYMTET_22986</name>
</gene>
<evidence type="ECO:0000256" key="1">
    <source>
        <dbReference type="SAM" id="MobiDB-lite"/>
    </source>
</evidence>
<organism evidence="2 3">
    <name type="scientific">Cymbomonas tetramitiformis</name>
    <dbReference type="NCBI Taxonomy" id="36881"/>
    <lineage>
        <taxon>Eukaryota</taxon>
        <taxon>Viridiplantae</taxon>
        <taxon>Chlorophyta</taxon>
        <taxon>Pyramimonadophyceae</taxon>
        <taxon>Pyramimonadales</taxon>
        <taxon>Pyramimonadaceae</taxon>
        <taxon>Cymbomonas</taxon>
    </lineage>
</organism>
<comment type="caution">
    <text evidence="2">The sequence shown here is derived from an EMBL/GenBank/DDBJ whole genome shotgun (WGS) entry which is preliminary data.</text>
</comment>
<keyword evidence="3" id="KW-1185">Reference proteome</keyword>
<sequence length="100" mass="10756">MVSRVTHFGVRRGLVHACNVRLGVFPFSLEVGKSDGIRYLRAGPSQLPPDDPPAEDELEENDARMEGQNEEQGGEPSSGAGPSRLSPKDLEIPELASVSD</sequence>
<accession>A0AAE0L1R3</accession>
<protein>
    <submittedName>
        <fullName evidence="2">Uncharacterized protein</fullName>
    </submittedName>
</protein>
<dbReference type="Proteomes" id="UP001190700">
    <property type="component" value="Unassembled WGS sequence"/>
</dbReference>
<reference evidence="2 3" key="1">
    <citation type="journal article" date="2015" name="Genome Biol. Evol.">
        <title>Comparative Genomics of a Bacterivorous Green Alga Reveals Evolutionary Causalities and Consequences of Phago-Mixotrophic Mode of Nutrition.</title>
        <authorList>
            <person name="Burns J.A."/>
            <person name="Paasch A."/>
            <person name="Narechania A."/>
            <person name="Kim E."/>
        </authorList>
    </citation>
    <scope>NUCLEOTIDE SEQUENCE [LARGE SCALE GENOMIC DNA]</scope>
    <source>
        <strain evidence="2 3">PLY_AMNH</strain>
    </source>
</reference>
<evidence type="ECO:0000313" key="3">
    <source>
        <dbReference type="Proteomes" id="UP001190700"/>
    </source>
</evidence>
<dbReference type="EMBL" id="LGRX02011785">
    <property type="protein sequence ID" value="KAK3268520.1"/>
    <property type="molecule type" value="Genomic_DNA"/>
</dbReference>